<keyword evidence="5" id="KW-0410">Iron transport</keyword>
<dbReference type="RefSeq" id="WP_009756549.1">
    <property type="nucleotide sequence ID" value="NZ_AMSI01000006.1"/>
</dbReference>
<dbReference type="PATRIC" id="fig|1231190.3.peg.2253"/>
<dbReference type="InterPro" id="IPR010105">
    <property type="entry name" value="TonB_sidphr_rcpt"/>
</dbReference>
<keyword evidence="8" id="KW-0408">Iron</keyword>
<keyword evidence="12 20" id="KW-0675">Receptor</keyword>
<evidence type="ECO:0000256" key="2">
    <source>
        <dbReference type="ARBA" id="ARBA00009810"/>
    </source>
</evidence>
<evidence type="ECO:0000256" key="5">
    <source>
        <dbReference type="ARBA" id="ARBA00022496"/>
    </source>
</evidence>
<keyword evidence="11 14" id="KW-0472">Membrane</keyword>
<evidence type="ECO:0000256" key="8">
    <source>
        <dbReference type="ARBA" id="ARBA00023004"/>
    </source>
</evidence>
<dbReference type="OrthoDB" id="9760333at2"/>
<evidence type="ECO:0000256" key="11">
    <source>
        <dbReference type="ARBA" id="ARBA00023136"/>
    </source>
</evidence>
<feature type="domain" description="TonB-dependent receptor-like beta-barrel" evidence="18">
    <location>
        <begin position="261"/>
        <end position="708"/>
    </location>
</feature>
<dbReference type="InterPro" id="IPR000531">
    <property type="entry name" value="Beta-barrel_TonB"/>
</dbReference>
<keyword evidence="4 14" id="KW-1134">Transmembrane beta strand</keyword>
<evidence type="ECO:0000256" key="16">
    <source>
        <dbReference type="RuleBase" id="RU003357"/>
    </source>
</evidence>
<evidence type="ECO:0000313" key="20">
    <source>
        <dbReference type="EMBL" id="EKF42546.1"/>
    </source>
</evidence>
<dbReference type="Gene3D" id="2.40.170.20">
    <property type="entry name" value="TonB-dependent receptor, beta-barrel domain"/>
    <property type="match status" value="1"/>
</dbReference>
<dbReference type="InterPro" id="IPR010917">
    <property type="entry name" value="TonB_rcpt_CS"/>
</dbReference>
<dbReference type="PROSITE" id="PS52016">
    <property type="entry name" value="TONB_DEPENDENT_REC_3"/>
    <property type="match status" value="1"/>
</dbReference>
<evidence type="ECO:0000259" key="18">
    <source>
        <dbReference type="Pfam" id="PF00593"/>
    </source>
</evidence>
<evidence type="ECO:0000256" key="9">
    <source>
        <dbReference type="ARBA" id="ARBA00023065"/>
    </source>
</evidence>
<comment type="caution">
    <text evidence="20">The sequence shown here is derived from an EMBL/GenBank/DDBJ whole genome shotgun (WGS) entry which is preliminary data.</text>
</comment>
<dbReference type="InterPro" id="IPR058134">
    <property type="entry name" value="PirA/FepA/PfeA"/>
</dbReference>
<accession>K2P5E1</accession>
<dbReference type="PROSITE" id="PS01156">
    <property type="entry name" value="TONB_DEPENDENT_REC_2"/>
    <property type="match status" value="1"/>
</dbReference>
<dbReference type="Pfam" id="PF00593">
    <property type="entry name" value="TonB_dep_Rec_b-barrel"/>
    <property type="match status" value="1"/>
</dbReference>
<evidence type="ECO:0000259" key="19">
    <source>
        <dbReference type="Pfam" id="PF07715"/>
    </source>
</evidence>
<evidence type="ECO:0000256" key="15">
    <source>
        <dbReference type="PROSITE-ProRule" id="PRU10144"/>
    </source>
</evidence>
<evidence type="ECO:0000313" key="21">
    <source>
        <dbReference type="Proteomes" id="UP000007374"/>
    </source>
</evidence>
<evidence type="ECO:0000256" key="17">
    <source>
        <dbReference type="SAM" id="SignalP"/>
    </source>
</evidence>
<evidence type="ECO:0000256" key="1">
    <source>
        <dbReference type="ARBA" id="ARBA00004571"/>
    </source>
</evidence>
<dbReference type="AlphaFoldDB" id="K2P5E1"/>
<dbReference type="NCBIfam" id="NF010048">
    <property type="entry name" value="PRK13524.1"/>
    <property type="match status" value="1"/>
</dbReference>
<evidence type="ECO:0000256" key="10">
    <source>
        <dbReference type="ARBA" id="ARBA00023077"/>
    </source>
</evidence>
<gene>
    <name evidence="20" type="ORF">NA8A_10803</name>
</gene>
<dbReference type="CDD" id="cd01347">
    <property type="entry name" value="ligand_gated_channel"/>
    <property type="match status" value="1"/>
</dbReference>
<dbReference type="InterPro" id="IPR037066">
    <property type="entry name" value="Plug_dom_sf"/>
</dbReference>
<evidence type="ECO:0000256" key="3">
    <source>
        <dbReference type="ARBA" id="ARBA00022448"/>
    </source>
</evidence>
<evidence type="ECO:0000256" key="6">
    <source>
        <dbReference type="ARBA" id="ARBA00022692"/>
    </source>
</evidence>
<reference evidence="20 21" key="1">
    <citation type="journal article" date="2012" name="J. Bacteriol.">
        <title>Genome Sequence of Nitratireductor indicus Type Strain C115.</title>
        <authorList>
            <person name="Lai Q."/>
            <person name="Li G."/>
            <person name="Yu Z."/>
            <person name="Shao Z."/>
        </authorList>
    </citation>
    <scope>NUCLEOTIDE SEQUENCE [LARGE SCALE GENOMIC DNA]</scope>
    <source>
        <strain evidence="20 21">C115</strain>
    </source>
</reference>
<dbReference type="GO" id="GO:0044718">
    <property type="term" value="P:siderophore transmembrane transport"/>
    <property type="evidence" value="ECO:0007669"/>
    <property type="project" value="TreeGrafter"/>
</dbReference>
<dbReference type="EMBL" id="AMSI01000006">
    <property type="protein sequence ID" value="EKF42546.1"/>
    <property type="molecule type" value="Genomic_DNA"/>
</dbReference>
<dbReference type="GO" id="GO:0038023">
    <property type="term" value="F:signaling receptor activity"/>
    <property type="evidence" value="ECO:0007669"/>
    <property type="project" value="InterPro"/>
</dbReference>
<comment type="similarity">
    <text evidence="2 14 16">Belongs to the TonB-dependent receptor family.</text>
</comment>
<feature type="chain" id="PRO_5003862830" evidence="17">
    <location>
        <begin position="25"/>
        <end position="738"/>
    </location>
</feature>
<dbReference type="PANTHER" id="PTHR30069:SF8">
    <property type="entry name" value="TONB-DEPENDENT SIDEROPHORE RECEPTOR PROTEIN"/>
    <property type="match status" value="1"/>
</dbReference>
<dbReference type="NCBIfam" id="TIGR01783">
    <property type="entry name" value="TonB-siderophor"/>
    <property type="match status" value="1"/>
</dbReference>
<dbReference type="NCBIfam" id="NF010051">
    <property type="entry name" value="PRK13528.1"/>
    <property type="match status" value="1"/>
</dbReference>
<dbReference type="GO" id="GO:0015344">
    <property type="term" value="F:siderophore uptake transmembrane transporter activity"/>
    <property type="evidence" value="ECO:0007669"/>
    <property type="project" value="TreeGrafter"/>
</dbReference>
<evidence type="ECO:0000256" key="7">
    <source>
        <dbReference type="ARBA" id="ARBA00022729"/>
    </source>
</evidence>
<evidence type="ECO:0000256" key="12">
    <source>
        <dbReference type="ARBA" id="ARBA00023170"/>
    </source>
</evidence>
<dbReference type="Gene3D" id="2.170.130.10">
    <property type="entry name" value="TonB-dependent receptor, plug domain"/>
    <property type="match status" value="1"/>
</dbReference>
<dbReference type="Pfam" id="PF07715">
    <property type="entry name" value="Plug"/>
    <property type="match status" value="1"/>
</dbReference>
<evidence type="ECO:0000256" key="14">
    <source>
        <dbReference type="PROSITE-ProRule" id="PRU01360"/>
    </source>
</evidence>
<dbReference type="InterPro" id="IPR012910">
    <property type="entry name" value="Plug_dom"/>
</dbReference>
<keyword evidence="7 17" id="KW-0732">Signal</keyword>
<dbReference type="GO" id="GO:0009279">
    <property type="term" value="C:cell outer membrane"/>
    <property type="evidence" value="ECO:0007669"/>
    <property type="project" value="UniProtKB-SubCell"/>
</dbReference>
<organism evidence="20 21">
    <name type="scientific">Nitratireductor indicus C115</name>
    <dbReference type="NCBI Taxonomy" id="1231190"/>
    <lineage>
        <taxon>Bacteria</taxon>
        <taxon>Pseudomonadati</taxon>
        <taxon>Pseudomonadota</taxon>
        <taxon>Alphaproteobacteria</taxon>
        <taxon>Hyphomicrobiales</taxon>
        <taxon>Phyllobacteriaceae</taxon>
        <taxon>Nitratireductor</taxon>
    </lineage>
</organism>
<evidence type="ECO:0000256" key="4">
    <source>
        <dbReference type="ARBA" id="ARBA00022452"/>
    </source>
</evidence>
<feature type="signal peptide" evidence="17">
    <location>
        <begin position="1"/>
        <end position="24"/>
    </location>
</feature>
<dbReference type="Proteomes" id="UP000007374">
    <property type="component" value="Unassembled WGS sequence"/>
</dbReference>
<feature type="domain" description="TonB-dependent receptor plug" evidence="19">
    <location>
        <begin position="55"/>
        <end position="170"/>
    </location>
</feature>
<sequence>MSRHLVRGGCLTALALFLPLPATAQDMAEANNGSETTLLETIVIQAASEELKQALGVSTITAEDLEDRPVANDISEIVRRMPGVNLTGNSSTGIRGNNRQIDIRGMGPENVLILIDGKPVLSRNSVRYGRSGERDTRGDSNWVPAEAIERIEVIRGPAAARYGSGASGGVVNIITKRPETTTYGFSTYIEIPEHKEEGGSKRANFVVGGPLSDVLSYRLYGGIAQTDADDPDINAEATDGDTRPAGHEGVKNYDLNGLLSWQIDPQHRIDFEAGYSRQSNIYAGDTQYDSPTDIINDLADGGAETNRMTRYTLSATHRGEYDFGESTSFIQWEKTINRRLLEGLAGSGEGTINTDSEFGKIYLDNITAKSEFNIPLSLLWDQTVTLGVEYRGEFMKDGVSIRQSGADDDIDLGTPVDPTNRDPNISANLVGLYVEDNIAITERLMLTPGLRMDYHDEFGFNLSPSLNASYKLTEEITIKGGVARAFKAPNLYQLNPNYVYYTRGYGCPPGYGQVGGIGCYVVGNPDLEPEISLNKEIGVSYANVNGWNATLTYFHNDYDNRIAPGVVPIRYADEENGRGRLFRWENSGPAVISGLEGSLAVPLAETLTWTTNATWMLQSKEKSTGQPLSLVPKYTVNTALRWEPLDTLGVTLSATHYGKIEPRTAGIVGGEYTDPEDLETRGAYTIVNVGADYQINESLKLTAGVNNLFDERLFRTGKGANTYNEPGRSYYLSLSGRF</sequence>
<dbReference type="STRING" id="721133.SAMN05216176_106193"/>
<feature type="short sequence motif" description="TonB C-terminal box" evidence="15">
    <location>
        <begin position="721"/>
        <end position="738"/>
    </location>
</feature>
<dbReference type="InterPro" id="IPR039426">
    <property type="entry name" value="TonB-dep_rcpt-like"/>
</dbReference>
<dbReference type="PANTHER" id="PTHR30069">
    <property type="entry name" value="TONB-DEPENDENT OUTER MEMBRANE RECEPTOR"/>
    <property type="match status" value="1"/>
</dbReference>
<keyword evidence="3 14" id="KW-0813">Transport</keyword>
<comment type="subcellular location">
    <subcellularLocation>
        <location evidence="1 14">Cell outer membrane</location>
        <topology evidence="1 14">Multi-pass membrane protein</topology>
    </subcellularLocation>
</comment>
<keyword evidence="9" id="KW-0406">Ion transport</keyword>
<dbReference type="InterPro" id="IPR036942">
    <property type="entry name" value="Beta-barrel_TonB_sf"/>
</dbReference>
<protein>
    <submittedName>
        <fullName evidence="20">Outer membrane receptor FepA</fullName>
    </submittedName>
</protein>
<dbReference type="eggNOG" id="COG4771">
    <property type="taxonomic scope" value="Bacteria"/>
</dbReference>
<evidence type="ECO:0000256" key="13">
    <source>
        <dbReference type="ARBA" id="ARBA00023237"/>
    </source>
</evidence>
<name>K2P5E1_9HYPH</name>
<keyword evidence="21" id="KW-1185">Reference proteome</keyword>
<keyword evidence="13 14" id="KW-0998">Cell outer membrane</keyword>
<keyword evidence="10 16" id="KW-0798">TonB box</keyword>
<keyword evidence="6 14" id="KW-0812">Transmembrane</keyword>
<dbReference type="SUPFAM" id="SSF56935">
    <property type="entry name" value="Porins"/>
    <property type="match status" value="1"/>
</dbReference>
<proteinExistence type="inferred from homology"/>